<sequence>MNSVELETITPAYPSVLSKRHDVDTTNAFAPPPSSFENGSDEASVPVQQGVPPMTLHDPPRNMWRTVACILWGFSLGFSDAAPGALLPHIETYYNINYAVVSMIWVANAVGFIVVALLAHTIEPLLGRQKSLLLSCVLNIVMYALVSSGTAFPVIAVGFFFGGLGAGLGVAQTNVFLSRMELKARLLSFIHGAYGLGATISPIIATSVVNANVAWHYFYLILLGLYAVNGINLYLSFQGSDVDLKPWDEDPTSANRIETTTHETSSVSLLKTALKNPITWLLSFFIFFYQGSEVAMAGWIVTFLLDYRHGDPSTMGYVASGFWGGLTIGRLALTNLLPKLFGIRRGVLLVSLLSILFVVLCWVIPSVVAVAVLVCLAGVFVGPNYPLMVAFTTTEGLVPRKTQVITITIMTAFGSSGGALFPFIVGLISQSAGTYVIMPVFISLYGAMVMLWLMLPNVERTAKHGTPQSLWQRLW</sequence>
<dbReference type="FunFam" id="1.20.1250.20:FF:000286">
    <property type="entry name" value="MFS efflux transporter"/>
    <property type="match status" value="1"/>
</dbReference>
<feature type="transmembrane region" description="Helical" evidence="5">
    <location>
        <begin position="314"/>
        <end position="333"/>
    </location>
</feature>
<feature type="transmembrane region" description="Helical" evidence="5">
    <location>
        <begin position="69"/>
        <end position="90"/>
    </location>
</feature>
<feature type="transmembrane region" description="Helical" evidence="5">
    <location>
        <begin position="371"/>
        <end position="392"/>
    </location>
</feature>
<dbReference type="SUPFAM" id="SSF103473">
    <property type="entry name" value="MFS general substrate transporter"/>
    <property type="match status" value="1"/>
</dbReference>
<dbReference type="AlphaFoldDB" id="A0A642V2T0"/>
<feature type="transmembrane region" description="Helical" evidence="5">
    <location>
        <begin position="278"/>
        <end position="302"/>
    </location>
</feature>
<feature type="domain" description="Major facilitator superfamily (MFS) profile" evidence="6">
    <location>
        <begin position="65"/>
        <end position="463"/>
    </location>
</feature>
<dbReference type="VEuPathDB" id="FungiDB:DIURU_000915"/>
<comment type="caution">
    <text evidence="7">The sequence shown here is derived from an EMBL/GenBank/DDBJ whole genome shotgun (WGS) entry which is preliminary data.</text>
</comment>
<keyword evidence="3 5" id="KW-1133">Transmembrane helix</keyword>
<dbReference type="InterPro" id="IPR020846">
    <property type="entry name" value="MFS_dom"/>
</dbReference>
<evidence type="ECO:0000313" key="7">
    <source>
        <dbReference type="EMBL" id="KAA8906754.1"/>
    </source>
</evidence>
<dbReference type="InterPro" id="IPR011701">
    <property type="entry name" value="MFS"/>
</dbReference>
<evidence type="ECO:0000313" key="8">
    <source>
        <dbReference type="Proteomes" id="UP000449547"/>
    </source>
</evidence>
<feature type="transmembrane region" description="Helical" evidence="5">
    <location>
        <begin position="96"/>
        <end position="119"/>
    </location>
</feature>
<comment type="subcellular location">
    <subcellularLocation>
        <location evidence="1">Membrane</location>
        <topology evidence="1">Multi-pass membrane protein</topology>
    </subcellularLocation>
</comment>
<feature type="transmembrane region" description="Helical" evidence="5">
    <location>
        <begin position="404"/>
        <end position="428"/>
    </location>
</feature>
<dbReference type="OMA" id="AHGSYGV"/>
<feature type="transmembrane region" description="Helical" evidence="5">
    <location>
        <begin position="189"/>
        <end position="209"/>
    </location>
</feature>
<dbReference type="PANTHER" id="PTHR23514:SF6">
    <property type="entry name" value="MAJOR FACILITATOR SUPERFAMILY (MFS) PROFILE DOMAIN-CONTAINING PROTEIN"/>
    <property type="match status" value="1"/>
</dbReference>
<reference evidence="7 8" key="1">
    <citation type="submission" date="2019-07" db="EMBL/GenBank/DDBJ databases">
        <title>Genome assembly of two rare yeast pathogens: Diutina rugosa and Trichomonascus ciferrii.</title>
        <authorList>
            <person name="Mixao V."/>
            <person name="Saus E."/>
            <person name="Hansen A."/>
            <person name="Lass-Flor C."/>
            <person name="Gabaldon T."/>
        </authorList>
    </citation>
    <scope>NUCLEOTIDE SEQUENCE [LARGE SCALE GENOMIC DNA]</scope>
    <source>
        <strain evidence="7 8">CBS 613</strain>
    </source>
</reference>
<feature type="transmembrane region" description="Helical" evidence="5">
    <location>
        <begin position="131"/>
        <end position="148"/>
    </location>
</feature>
<feature type="transmembrane region" description="Helical" evidence="5">
    <location>
        <begin position="154"/>
        <end position="177"/>
    </location>
</feature>
<dbReference type="GO" id="GO:0022857">
    <property type="term" value="F:transmembrane transporter activity"/>
    <property type="evidence" value="ECO:0007669"/>
    <property type="project" value="InterPro"/>
</dbReference>
<keyword evidence="2 5" id="KW-0812">Transmembrane</keyword>
<feature type="transmembrane region" description="Helical" evidence="5">
    <location>
        <begin position="215"/>
        <end position="235"/>
    </location>
</feature>
<dbReference type="EMBL" id="SWFT01000031">
    <property type="protein sequence ID" value="KAA8906754.1"/>
    <property type="molecule type" value="Genomic_DNA"/>
</dbReference>
<evidence type="ECO:0000256" key="4">
    <source>
        <dbReference type="ARBA" id="ARBA00023136"/>
    </source>
</evidence>
<dbReference type="Proteomes" id="UP000449547">
    <property type="component" value="Unassembled WGS sequence"/>
</dbReference>
<dbReference type="Pfam" id="PF07690">
    <property type="entry name" value="MFS_1"/>
    <property type="match status" value="1"/>
</dbReference>
<proteinExistence type="predicted"/>
<evidence type="ECO:0000256" key="2">
    <source>
        <dbReference type="ARBA" id="ARBA00022692"/>
    </source>
</evidence>
<gene>
    <name evidence="7" type="ORF">DIURU_000915</name>
</gene>
<feature type="transmembrane region" description="Helical" evidence="5">
    <location>
        <begin position="345"/>
        <end position="365"/>
    </location>
</feature>
<evidence type="ECO:0000256" key="1">
    <source>
        <dbReference type="ARBA" id="ARBA00004141"/>
    </source>
</evidence>
<dbReference type="InterPro" id="IPR036259">
    <property type="entry name" value="MFS_trans_sf"/>
</dbReference>
<dbReference type="GeneID" id="54779568"/>
<accession>A0A642V2T0</accession>
<dbReference type="RefSeq" id="XP_034014268.1">
    <property type="nucleotide sequence ID" value="XM_034159216.1"/>
</dbReference>
<dbReference type="PROSITE" id="PS50850">
    <property type="entry name" value="MFS"/>
    <property type="match status" value="1"/>
</dbReference>
<evidence type="ECO:0000256" key="3">
    <source>
        <dbReference type="ARBA" id="ARBA00022989"/>
    </source>
</evidence>
<evidence type="ECO:0000256" key="5">
    <source>
        <dbReference type="SAM" id="Phobius"/>
    </source>
</evidence>
<organism evidence="7 8">
    <name type="scientific">Diutina rugosa</name>
    <name type="common">Yeast</name>
    <name type="synonym">Candida rugosa</name>
    <dbReference type="NCBI Taxonomy" id="5481"/>
    <lineage>
        <taxon>Eukaryota</taxon>
        <taxon>Fungi</taxon>
        <taxon>Dikarya</taxon>
        <taxon>Ascomycota</taxon>
        <taxon>Saccharomycotina</taxon>
        <taxon>Pichiomycetes</taxon>
        <taxon>Debaryomycetaceae</taxon>
        <taxon>Diutina</taxon>
    </lineage>
</organism>
<keyword evidence="8" id="KW-1185">Reference proteome</keyword>
<feature type="transmembrane region" description="Helical" evidence="5">
    <location>
        <begin position="434"/>
        <end position="455"/>
    </location>
</feature>
<keyword evidence="4 5" id="KW-0472">Membrane</keyword>
<dbReference type="OrthoDB" id="413079at2759"/>
<dbReference type="Gene3D" id="1.20.1250.20">
    <property type="entry name" value="MFS general substrate transporter like domains"/>
    <property type="match status" value="2"/>
</dbReference>
<evidence type="ECO:0000259" key="6">
    <source>
        <dbReference type="PROSITE" id="PS50850"/>
    </source>
</evidence>
<name>A0A642V2T0_DIURU</name>
<dbReference type="InterPro" id="IPR051788">
    <property type="entry name" value="MFS_Transporter"/>
</dbReference>
<dbReference type="GO" id="GO:0016020">
    <property type="term" value="C:membrane"/>
    <property type="evidence" value="ECO:0007669"/>
    <property type="project" value="UniProtKB-SubCell"/>
</dbReference>
<dbReference type="PANTHER" id="PTHR23514">
    <property type="entry name" value="BYPASS OF STOP CODON PROTEIN 6"/>
    <property type="match status" value="1"/>
</dbReference>
<protein>
    <recommendedName>
        <fullName evidence="6">Major facilitator superfamily (MFS) profile domain-containing protein</fullName>
    </recommendedName>
</protein>